<organism evidence="3">
    <name type="scientific">Guillardia theta (strain CCMP2712)</name>
    <name type="common">Cryptophyte</name>
    <dbReference type="NCBI Taxonomy" id="905079"/>
    <lineage>
        <taxon>Eukaryota</taxon>
        <taxon>Cryptophyceae</taxon>
        <taxon>Pyrenomonadales</taxon>
        <taxon>Geminigeraceae</taxon>
        <taxon>Guillardia</taxon>
    </lineage>
</organism>
<feature type="coiled-coil region" evidence="1">
    <location>
        <begin position="657"/>
        <end position="712"/>
    </location>
</feature>
<name>L1JCJ5_GUITC</name>
<dbReference type="EMBL" id="JH992997">
    <property type="protein sequence ID" value="EKX45819.1"/>
    <property type="molecule type" value="Genomic_DNA"/>
</dbReference>
<sequence length="1043" mass="117913">MQTRAMDHADPSATTAAIGDRLCANSPSSSSPGVFNGSQHDESWQALKRSLRVCEQEKAILAGQVDGLTSALEEANKLYLATLNDSRRLKHELEEASYASRKVDALTLELNKSKKLLISNMDTIESWREQSAQKDEEIDLLRAQIDALKKRMKRESLEEISASHVQYDDVISLVEARVDSLLQTTFLAKQRCDMMQDKVDRYEAGCAGWNEERMRLREDVCELEATNASLYQEIAAKGLEKKKLGEQIKMMELQLETLKVQEEESGRQRVERESEQADLVLQLEDAAAKIEFLESVMAEKEECLEAALKTCSASQEALKENARASRMECQELRDQLQTMTGELEAAWERMKMSMKQEQESREEMRRVVKEGDELREALARMSDAEKRIRECAQRILDETISSQGDLSEVAELLQLLHREHEQLLEGVRSDVTCVVEEMWTIGEQMKRLQRDTEDMQGDIDVYNEQVEELNRNVMQDAKRKVEQERTGDEHLQRTGSVRQQVPASQGRGATRTLSHRAIACEAAGDTSLDLKFESQDADQSCWDPSWDPSWTLPSTPPGLLKLGKSTGESLLLSSRPMDFNQRSAAHITQAMTGEELSTGAAGAGAGKEVGGSTGGGGAAREELMMVMVEEQLHYSECQLSFCELAMSNLQLELEDFVMHERLRRQIAEEALQQLEAEVDNYVQRAEDLQQDLERASASYREMRSEHEKEREQWFSHAEDVNHGLKMLELVLDKIDLSLLTGQTRLTCQNVHQQENSTEQMKQFKRPPIRLNAAPSHVVSSYSLVVAELQQALKIRKSSTSTDLEELRDPAVVPPPPPPPSAPAQQDSKWASPSSTIARRRSTKLNDRKGDVKGDGENFQVLMVRLREMSMLKEKLSLFARSLVQDLTEVSSIACLLSDALLRELRSRPSLQSCLQERNKWKQVAKEHELVCTAQLASRCAVLEDISHTIAFTMDQLTRQLDIPSSRLSYDEQPYKSPEGRVRALQALLQRTAESASKTALTALVRELEQQKKIRELLSDREMLLEDLGHLRTKCANLEVMFAM</sequence>
<feature type="compositionally biased region" description="Polar residues" evidence="2">
    <location>
        <begin position="493"/>
        <end position="503"/>
    </location>
</feature>
<evidence type="ECO:0000313" key="3">
    <source>
        <dbReference type="EMBL" id="EKX45819.1"/>
    </source>
</evidence>
<dbReference type="EnsemblProtists" id="EKX45819">
    <property type="protein sequence ID" value="EKX45819"/>
    <property type="gene ID" value="GUITHDRAFT_108268"/>
</dbReference>
<dbReference type="KEGG" id="gtt:GUITHDRAFT_108268"/>
<evidence type="ECO:0000256" key="1">
    <source>
        <dbReference type="SAM" id="Coils"/>
    </source>
</evidence>
<protein>
    <submittedName>
        <fullName evidence="3 4">Uncharacterized protein</fullName>
    </submittedName>
</protein>
<feature type="coiled-coil region" evidence="1">
    <location>
        <begin position="241"/>
        <end position="342"/>
    </location>
</feature>
<feature type="coiled-coil region" evidence="1">
    <location>
        <begin position="445"/>
        <end position="479"/>
    </location>
</feature>
<dbReference type="PaxDb" id="55529-EKX45819"/>
<evidence type="ECO:0000256" key="2">
    <source>
        <dbReference type="SAM" id="MobiDB-lite"/>
    </source>
</evidence>
<feature type="compositionally biased region" description="Basic and acidic residues" evidence="2">
    <location>
        <begin position="483"/>
        <end position="492"/>
    </location>
</feature>
<feature type="compositionally biased region" description="Gly residues" evidence="2">
    <location>
        <begin position="601"/>
        <end position="616"/>
    </location>
</feature>
<reference evidence="3 5" key="1">
    <citation type="journal article" date="2012" name="Nature">
        <title>Algal genomes reveal evolutionary mosaicism and the fate of nucleomorphs.</title>
        <authorList>
            <consortium name="DOE Joint Genome Institute"/>
            <person name="Curtis B.A."/>
            <person name="Tanifuji G."/>
            <person name="Burki F."/>
            <person name="Gruber A."/>
            <person name="Irimia M."/>
            <person name="Maruyama S."/>
            <person name="Arias M.C."/>
            <person name="Ball S.G."/>
            <person name="Gile G.H."/>
            <person name="Hirakawa Y."/>
            <person name="Hopkins J.F."/>
            <person name="Kuo A."/>
            <person name="Rensing S.A."/>
            <person name="Schmutz J."/>
            <person name="Symeonidi A."/>
            <person name="Elias M."/>
            <person name="Eveleigh R.J."/>
            <person name="Herman E.K."/>
            <person name="Klute M.J."/>
            <person name="Nakayama T."/>
            <person name="Obornik M."/>
            <person name="Reyes-Prieto A."/>
            <person name="Armbrust E.V."/>
            <person name="Aves S.J."/>
            <person name="Beiko R.G."/>
            <person name="Coutinho P."/>
            <person name="Dacks J.B."/>
            <person name="Durnford D.G."/>
            <person name="Fast N.M."/>
            <person name="Green B.R."/>
            <person name="Grisdale C.J."/>
            <person name="Hempel F."/>
            <person name="Henrissat B."/>
            <person name="Hoppner M.P."/>
            <person name="Ishida K."/>
            <person name="Kim E."/>
            <person name="Koreny L."/>
            <person name="Kroth P.G."/>
            <person name="Liu Y."/>
            <person name="Malik S.B."/>
            <person name="Maier U.G."/>
            <person name="McRose D."/>
            <person name="Mock T."/>
            <person name="Neilson J.A."/>
            <person name="Onodera N.T."/>
            <person name="Poole A.M."/>
            <person name="Pritham E.J."/>
            <person name="Richards T.A."/>
            <person name="Rocap G."/>
            <person name="Roy S.W."/>
            <person name="Sarai C."/>
            <person name="Schaack S."/>
            <person name="Shirato S."/>
            <person name="Slamovits C.H."/>
            <person name="Spencer D.F."/>
            <person name="Suzuki S."/>
            <person name="Worden A.Z."/>
            <person name="Zauner S."/>
            <person name="Barry K."/>
            <person name="Bell C."/>
            <person name="Bharti A.K."/>
            <person name="Crow J.A."/>
            <person name="Grimwood J."/>
            <person name="Kramer R."/>
            <person name="Lindquist E."/>
            <person name="Lucas S."/>
            <person name="Salamov A."/>
            <person name="McFadden G.I."/>
            <person name="Lane C.E."/>
            <person name="Keeling P.J."/>
            <person name="Gray M.W."/>
            <person name="Grigoriev I.V."/>
            <person name="Archibald J.M."/>
        </authorList>
    </citation>
    <scope>NUCLEOTIDE SEQUENCE</scope>
    <source>
        <strain evidence="3 5">CCMP2712</strain>
    </source>
</reference>
<evidence type="ECO:0000313" key="4">
    <source>
        <dbReference type="EnsemblProtists" id="EKX45819"/>
    </source>
</evidence>
<keyword evidence="1" id="KW-0175">Coiled coil</keyword>
<feature type="region of interest" description="Disordered" evidence="2">
    <location>
        <begin position="799"/>
        <end position="851"/>
    </location>
</feature>
<feature type="region of interest" description="Disordered" evidence="2">
    <location>
        <begin position="483"/>
        <end position="512"/>
    </location>
</feature>
<dbReference type="GeneID" id="17302570"/>
<keyword evidence="5" id="KW-1185">Reference proteome</keyword>
<feature type="compositionally biased region" description="Pro residues" evidence="2">
    <location>
        <begin position="811"/>
        <end position="821"/>
    </location>
</feature>
<accession>L1JCJ5</accession>
<reference evidence="5" key="2">
    <citation type="submission" date="2012-11" db="EMBL/GenBank/DDBJ databases">
        <authorList>
            <person name="Kuo A."/>
            <person name="Curtis B.A."/>
            <person name="Tanifuji G."/>
            <person name="Burki F."/>
            <person name="Gruber A."/>
            <person name="Irimia M."/>
            <person name="Maruyama S."/>
            <person name="Arias M.C."/>
            <person name="Ball S.G."/>
            <person name="Gile G.H."/>
            <person name="Hirakawa Y."/>
            <person name="Hopkins J.F."/>
            <person name="Rensing S.A."/>
            <person name="Schmutz J."/>
            <person name="Symeonidi A."/>
            <person name="Elias M."/>
            <person name="Eveleigh R.J."/>
            <person name="Herman E.K."/>
            <person name="Klute M.J."/>
            <person name="Nakayama T."/>
            <person name="Obornik M."/>
            <person name="Reyes-Prieto A."/>
            <person name="Armbrust E.V."/>
            <person name="Aves S.J."/>
            <person name="Beiko R.G."/>
            <person name="Coutinho P."/>
            <person name="Dacks J.B."/>
            <person name="Durnford D.G."/>
            <person name="Fast N.M."/>
            <person name="Green B.R."/>
            <person name="Grisdale C."/>
            <person name="Hempe F."/>
            <person name="Henrissat B."/>
            <person name="Hoppner M.P."/>
            <person name="Ishida K.-I."/>
            <person name="Kim E."/>
            <person name="Koreny L."/>
            <person name="Kroth P.G."/>
            <person name="Liu Y."/>
            <person name="Malik S.-B."/>
            <person name="Maier U.G."/>
            <person name="McRose D."/>
            <person name="Mock T."/>
            <person name="Neilson J.A."/>
            <person name="Onodera N.T."/>
            <person name="Poole A.M."/>
            <person name="Pritham E.J."/>
            <person name="Richards T.A."/>
            <person name="Rocap G."/>
            <person name="Roy S.W."/>
            <person name="Sarai C."/>
            <person name="Schaack S."/>
            <person name="Shirato S."/>
            <person name="Slamovits C.H."/>
            <person name="Spencer D.F."/>
            <person name="Suzuki S."/>
            <person name="Worden A.Z."/>
            <person name="Zauner S."/>
            <person name="Barry K."/>
            <person name="Bell C."/>
            <person name="Bharti A.K."/>
            <person name="Crow J.A."/>
            <person name="Grimwood J."/>
            <person name="Kramer R."/>
            <person name="Lindquist E."/>
            <person name="Lucas S."/>
            <person name="Salamov A."/>
            <person name="McFadden G.I."/>
            <person name="Lane C.E."/>
            <person name="Keeling P.J."/>
            <person name="Gray M.W."/>
            <person name="Grigoriev I.V."/>
            <person name="Archibald J.M."/>
        </authorList>
    </citation>
    <scope>NUCLEOTIDE SEQUENCE</scope>
    <source>
        <strain evidence="5">CCMP2712</strain>
    </source>
</reference>
<gene>
    <name evidence="3" type="ORF">GUITHDRAFT_108268</name>
</gene>
<feature type="coiled-coil region" evidence="1">
    <location>
        <begin position="367"/>
        <end position="394"/>
    </location>
</feature>
<proteinExistence type="predicted"/>
<dbReference type="HOGENOM" id="CLU_292311_0_0_1"/>
<feature type="region of interest" description="Disordered" evidence="2">
    <location>
        <begin position="597"/>
        <end position="616"/>
    </location>
</feature>
<reference evidence="4" key="3">
    <citation type="submission" date="2015-06" db="UniProtKB">
        <authorList>
            <consortium name="EnsemblProtists"/>
        </authorList>
    </citation>
    <scope>IDENTIFICATION</scope>
</reference>
<dbReference type="Proteomes" id="UP000011087">
    <property type="component" value="Unassembled WGS sequence"/>
</dbReference>
<dbReference type="AlphaFoldDB" id="L1JCJ5"/>
<evidence type="ECO:0000313" key="5">
    <source>
        <dbReference type="Proteomes" id="UP000011087"/>
    </source>
</evidence>
<dbReference type="RefSeq" id="XP_005832799.1">
    <property type="nucleotide sequence ID" value="XM_005832742.1"/>
</dbReference>
<feature type="coiled-coil region" evidence="1">
    <location>
        <begin position="124"/>
        <end position="158"/>
    </location>
</feature>